<protein>
    <recommendedName>
        <fullName evidence="4">DUF488 family protein</fullName>
    </recommendedName>
</protein>
<sequence>MDAVVEAGVSVPGICSAMVPIVPRAFRLSEPVTRDGVMAGRGIPAYRGAMSTSRSRAGTNSGSQHGSTPPQIRIRRVYEAPDGGYRVLVDRIWPRGIAKADLELDEWCKSVAPSNQARKDFHHDPDRFADFTRRYEAELEATGRPGDHGEPDDGGAPAVDALLERWADSRKDGAKDLVLLYAAKDPEINHAVVLCRFLQDKSSGTDQPRHQRRQSHEKDPSS</sequence>
<accession>A0ABQ2M975</accession>
<dbReference type="PANTHER" id="PTHR36849">
    <property type="entry name" value="CYTOPLASMIC PROTEIN-RELATED"/>
    <property type="match status" value="1"/>
</dbReference>
<comment type="caution">
    <text evidence="2">The sequence shown here is derived from an EMBL/GenBank/DDBJ whole genome shotgun (WGS) entry which is preliminary data.</text>
</comment>
<keyword evidence="3" id="KW-1185">Reference proteome</keyword>
<organism evidence="2 3">
    <name type="scientific">Citricoccus zhacaiensis</name>
    <dbReference type="NCBI Taxonomy" id="489142"/>
    <lineage>
        <taxon>Bacteria</taxon>
        <taxon>Bacillati</taxon>
        <taxon>Actinomycetota</taxon>
        <taxon>Actinomycetes</taxon>
        <taxon>Micrococcales</taxon>
        <taxon>Micrococcaceae</taxon>
        <taxon>Citricoccus</taxon>
    </lineage>
</organism>
<dbReference type="Pfam" id="PF22752">
    <property type="entry name" value="DUF488-N3i"/>
    <property type="match status" value="1"/>
</dbReference>
<dbReference type="PANTHER" id="PTHR36849:SF1">
    <property type="entry name" value="CYTOPLASMIC PROTEIN"/>
    <property type="match status" value="1"/>
</dbReference>
<evidence type="ECO:0000313" key="2">
    <source>
        <dbReference type="EMBL" id="GGO48574.1"/>
    </source>
</evidence>
<name>A0ABQ2M975_9MICC</name>
<feature type="compositionally biased region" description="Polar residues" evidence="1">
    <location>
        <begin position="50"/>
        <end position="70"/>
    </location>
</feature>
<gene>
    <name evidence="2" type="ORF">GCM10010977_28510</name>
</gene>
<evidence type="ECO:0000256" key="1">
    <source>
        <dbReference type="SAM" id="MobiDB-lite"/>
    </source>
</evidence>
<reference evidence="3" key="1">
    <citation type="journal article" date="2019" name="Int. J. Syst. Evol. Microbiol.">
        <title>The Global Catalogue of Microorganisms (GCM) 10K type strain sequencing project: providing services to taxonomists for standard genome sequencing and annotation.</title>
        <authorList>
            <consortium name="The Broad Institute Genomics Platform"/>
            <consortium name="The Broad Institute Genome Sequencing Center for Infectious Disease"/>
            <person name="Wu L."/>
            <person name="Ma J."/>
        </authorList>
    </citation>
    <scope>NUCLEOTIDE SEQUENCE [LARGE SCALE GENOMIC DNA]</scope>
    <source>
        <strain evidence="3">CGMCC 1.7064</strain>
    </source>
</reference>
<dbReference type="Proteomes" id="UP000642509">
    <property type="component" value="Unassembled WGS sequence"/>
</dbReference>
<proteinExistence type="predicted"/>
<dbReference type="InterPro" id="IPR052552">
    <property type="entry name" value="YeaO-like"/>
</dbReference>
<feature type="region of interest" description="Disordered" evidence="1">
    <location>
        <begin position="48"/>
        <end position="71"/>
    </location>
</feature>
<feature type="region of interest" description="Disordered" evidence="1">
    <location>
        <begin position="199"/>
        <end position="222"/>
    </location>
</feature>
<dbReference type="EMBL" id="BMLQ01000009">
    <property type="protein sequence ID" value="GGO48574.1"/>
    <property type="molecule type" value="Genomic_DNA"/>
</dbReference>
<evidence type="ECO:0000313" key="3">
    <source>
        <dbReference type="Proteomes" id="UP000642509"/>
    </source>
</evidence>
<evidence type="ECO:0008006" key="4">
    <source>
        <dbReference type="Google" id="ProtNLM"/>
    </source>
</evidence>